<feature type="region of interest" description="Disordered" evidence="1">
    <location>
        <begin position="66"/>
        <end position="94"/>
    </location>
</feature>
<sequence>MPTRLKSKIYKTAILTGPKALSMPWKCKGSVGYRAPPFLTTSQMTPFDNILVPAPLVWTCPESSTFHCGQDSLPTRSQRPATSRASKTEMTRKTPSTKICKPWACALEMQLTMQSGVQGSKKWTLHLWEYARNKKEEEEEEKPSPRTPSTPRIKLKYSSLYWVEKCHYRKRRRRRRRRRKRKRRKGEEEWGKKKRRGQEKK</sequence>
<feature type="compositionally biased region" description="Polar residues" evidence="1">
    <location>
        <begin position="66"/>
        <end position="85"/>
    </location>
</feature>
<accession>V8N5D7</accession>
<proteinExistence type="predicted"/>
<organism evidence="2 3">
    <name type="scientific">Ophiophagus hannah</name>
    <name type="common">King cobra</name>
    <name type="synonym">Naja hannah</name>
    <dbReference type="NCBI Taxonomy" id="8665"/>
    <lineage>
        <taxon>Eukaryota</taxon>
        <taxon>Metazoa</taxon>
        <taxon>Chordata</taxon>
        <taxon>Craniata</taxon>
        <taxon>Vertebrata</taxon>
        <taxon>Euteleostomi</taxon>
        <taxon>Lepidosauria</taxon>
        <taxon>Squamata</taxon>
        <taxon>Bifurcata</taxon>
        <taxon>Unidentata</taxon>
        <taxon>Episquamata</taxon>
        <taxon>Toxicofera</taxon>
        <taxon>Serpentes</taxon>
        <taxon>Colubroidea</taxon>
        <taxon>Elapidae</taxon>
        <taxon>Elapinae</taxon>
        <taxon>Ophiophagus</taxon>
    </lineage>
</organism>
<comment type="caution">
    <text evidence="2">The sequence shown here is derived from an EMBL/GenBank/DDBJ whole genome shotgun (WGS) entry which is preliminary data.</text>
</comment>
<name>V8N5D7_OPHHA</name>
<feature type="non-terminal residue" evidence="2">
    <location>
        <position position="1"/>
    </location>
</feature>
<protein>
    <submittedName>
        <fullName evidence="2">Uncharacterized protein</fullName>
    </submittedName>
</protein>
<feature type="region of interest" description="Disordered" evidence="1">
    <location>
        <begin position="169"/>
        <end position="201"/>
    </location>
</feature>
<keyword evidence="3" id="KW-1185">Reference proteome</keyword>
<reference evidence="2 3" key="1">
    <citation type="journal article" date="2013" name="Proc. Natl. Acad. Sci. U.S.A.">
        <title>The king cobra genome reveals dynamic gene evolution and adaptation in the snake venom system.</title>
        <authorList>
            <person name="Vonk F.J."/>
            <person name="Casewell N.R."/>
            <person name="Henkel C.V."/>
            <person name="Heimberg A.M."/>
            <person name="Jansen H.J."/>
            <person name="McCleary R.J."/>
            <person name="Kerkkamp H.M."/>
            <person name="Vos R.A."/>
            <person name="Guerreiro I."/>
            <person name="Calvete J.J."/>
            <person name="Wuster W."/>
            <person name="Woods A.E."/>
            <person name="Logan J.M."/>
            <person name="Harrison R.A."/>
            <person name="Castoe T.A."/>
            <person name="de Koning A.P."/>
            <person name="Pollock D.D."/>
            <person name="Yandell M."/>
            <person name="Calderon D."/>
            <person name="Renjifo C."/>
            <person name="Currier R.B."/>
            <person name="Salgado D."/>
            <person name="Pla D."/>
            <person name="Sanz L."/>
            <person name="Hyder A.S."/>
            <person name="Ribeiro J.M."/>
            <person name="Arntzen J.W."/>
            <person name="van den Thillart G.E."/>
            <person name="Boetzer M."/>
            <person name="Pirovano W."/>
            <person name="Dirks R.P."/>
            <person name="Spaink H.P."/>
            <person name="Duboule D."/>
            <person name="McGlinn E."/>
            <person name="Kini R.M."/>
            <person name="Richardson M.K."/>
        </authorList>
    </citation>
    <scope>NUCLEOTIDE SEQUENCE</scope>
    <source>
        <tissue evidence="2">Blood</tissue>
    </source>
</reference>
<feature type="compositionally biased region" description="Basic residues" evidence="1">
    <location>
        <begin position="192"/>
        <end position="201"/>
    </location>
</feature>
<evidence type="ECO:0000313" key="3">
    <source>
        <dbReference type="Proteomes" id="UP000018936"/>
    </source>
</evidence>
<evidence type="ECO:0000256" key="1">
    <source>
        <dbReference type="SAM" id="MobiDB-lite"/>
    </source>
</evidence>
<dbReference type="EMBL" id="AZIM01008728">
    <property type="protein sequence ID" value="ETE57345.1"/>
    <property type="molecule type" value="Genomic_DNA"/>
</dbReference>
<feature type="compositionally biased region" description="Basic residues" evidence="1">
    <location>
        <begin position="169"/>
        <end position="184"/>
    </location>
</feature>
<dbReference type="AlphaFoldDB" id="V8N5D7"/>
<gene>
    <name evidence="2" type="ORF">L345_16941</name>
</gene>
<evidence type="ECO:0000313" key="2">
    <source>
        <dbReference type="EMBL" id="ETE57345.1"/>
    </source>
</evidence>
<dbReference type="Proteomes" id="UP000018936">
    <property type="component" value="Unassembled WGS sequence"/>
</dbReference>